<protein>
    <recommendedName>
        <fullName evidence="3">Aprataxin and PNK-like factor PBZ domain-containing protein</fullName>
    </recommendedName>
</protein>
<dbReference type="STRING" id="1314785.A0A165DKN2"/>
<evidence type="ECO:0000313" key="2">
    <source>
        <dbReference type="Proteomes" id="UP000076871"/>
    </source>
</evidence>
<proteinExistence type="predicted"/>
<dbReference type="Proteomes" id="UP000076871">
    <property type="component" value="Unassembled WGS sequence"/>
</dbReference>
<reference evidence="1 2" key="1">
    <citation type="journal article" date="2016" name="Mol. Biol. Evol.">
        <title>Comparative Genomics of Early-Diverging Mushroom-Forming Fungi Provides Insights into the Origins of Lignocellulose Decay Capabilities.</title>
        <authorList>
            <person name="Nagy L.G."/>
            <person name="Riley R."/>
            <person name="Tritt A."/>
            <person name="Adam C."/>
            <person name="Daum C."/>
            <person name="Floudas D."/>
            <person name="Sun H."/>
            <person name="Yadav J.S."/>
            <person name="Pangilinan J."/>
            <person name="Larsson K.H."/>
            <person name="Matsuura K."/>
            <person name="Barry K."/>
            <person name="Labutti K."/>
            <person name="Kuo R."/>
            <person name="Ohm R.A."/>
            <person name="Bhattacharya S.S."/>
            <person name="Shirouzu T."/>
            <person name="Yoshinaga Y."/>
            <person name="Martin F.M."/>
            <person name="Grigoriev I.V."/>
            <person name="Hibbett D.S."/>
        </authorList>
    </citation>
    <scope>NUCLEOTIDE SEQUENCE [LARGE SCALE GENOMIC DNA]</scope>
    <source>
        <strain evidence="1 2">93-53</strain>
    </source>
</reference>
<dbReference type="InParanoid" id="A0A165DKN2"/>
<accession>A0A165DKN2</accession>
<gene>
    <name evidence="1" type="ORF">LAESUDRAFT_727345</name>
</gene>
<organism evidence="1 2">
    <name type="scientific">Laetiporus sulphureus 93-53</name>
    <dbReference type="NCBI Taxonomy" id="1314785"/>
    <lineage>
        <taxon>Eukaryota</taxon>
        <taxon>Fungi</taxon>
        <taxon>Dikarya</taxon>
        <taxon>Basidiomycota</taxon>
        <taxon>Agaricomycotina</taxon>
        <taxon>Agaricomycetes</taxon>
        <taxon>Polyporales</taxon>
        <taxon>Laetiporus</taxon>
    </lineage>
</organism>
<dbReference type="GeneID" id="63826232"/>
<keyword evidence="2" id="KW-1185">Reference proteome</keyword>
<name>A0A165DKN2_9APHY</name>
<evidence type="ECO:0008006" key="3">
    <source>
        <dbReference type="Google" id="ProtNLM"/>
    </source>
</evidence>
<dbReference type="AlphaFoldDB" id="A0A165DKN2"/>
<dbReference type="EMBL" id="KV427632">
    <property type="protein sequence ID" value="KZT05093.1"/>
    <property type="molecule type" value="Genomic_DNA"/>
</dbReference>
<sequence length="417" mass="47564">MTESHHQQPWPYYLVGSTLPQALRLARCQVQRPFHRPVDEIPSESDVIEQAPTREEERILATNAAVVSDLEGLYSWLNKDRTSRSSKLTPIETWRFRSSLYRTWLLTTMEGHGSGHPSLEFDDNFKIVESSYMALAEAEGPCLERQRMFLDTFTSSELQQIREVATFLKSLGFWAMGADGNTSCIDTYDWGGIFLYCGPRAILRAYEERTIGSTITVGGVLNDDGPTKGFLWKSLKKILDKRNVSISENLQSMPVNSFILDTRNGRYDRCSSCSSMTSLDGLGAQHLYNETNWDYLEGVIGLDFQFYLPLELRRNPAERGLGQAVSKINRGSRLMQEMFASKSEKYRNWSEDKWVCGDCIQMFIVDTIPFWRLDQKRAAGETIQPDCRSGYTCNLQQDMAHAKKFNHLCEPLDQASA</sequence>
<dbReference type="OrthoDB" id="2745518at2759"/>
<dbReference type="RefSeq" id="XP_040762833.1">
    <property type="nucleotide sequence ID" value="XM_040909203.1"/>
</dbReference>
<evidence type="ECO:0000313" key="1">
    <source>
        <dbReference type="EMBL" id="KZT05093.1"/>
    </source>
</evidence>